<dbReference type="STRING" id="1121400.SAMN02746065_11475"/>
<keyword evidence="1" id="KW-0472">Membrane</keyword>
<proteinExistence type="predicted"/>
<keyword evidence="1" id="KW-1133">Transmembrane helix</keyword>
<evidence type="ECO:0000259" key="2">
    <source>
        <dbReference type="PROSITE" id="PS50902"/>
    </source>
</evidence>
<dbReference type="PANTHER" id="PTHR43717">
    <property type="entry name" value="ANAEROBIC NITRIC OXIDE REDUCTASE FLAVORUBREDOXIN"/>
    <property type="match status" value="1"/>
</dbReference>
<evidence type="ECO:0000313" key="4">
    <source>
        <dbReference type="Proteomes" id="UP000192418"/>
    </source>
</evidence>
<reference evidence="3 4" key="1">
    <citation type="submission" date="2017-04" db="EMBL/GenBank/DDBJ databases">
        <authorList>
            <person name="Afonso C.L."/>
            <person name="Miller P.J."/>
            <person name="Scott M.A."/>
            <person name="Spackman E."/>
            <person name="Goraichik I."/>
            <person name="Dimitrov K.M."/>
            <person name="Suarez D.L."/>
            <person name="Swayne D.E."/>
        </authorList>
    </citation>
    <scope>NUCLEOTIDE SEQUENCE [LARGE SCALE GENOMIC DNA]</scope>
    <source>
        <strain evidence="3 4">DSM 3385</strain>
    </source>
</reference>
<dbReference type="PROSITE" id="PS50902">
    <property type="entry name" value="FLAVODOXIN_LIKE"/>
    <property type="match status" value="1"/>
</dbReference>
<evidence type="ECO:0000256" key="1">
    <source>
        <dbReference type="SAM" id="Phobius"/>
    </source>
</evidence>
<dbReference type="InterPro" id="IPR008254">
    <property type="entry name" value="Flavodoxin/NO_synth"/>
</dbReference>
<protein>
    <submittedName>
        <fullName evidence="3">Flavodoxin domain-containing protein</fullName>
    </submittedName>
</protein>
<feature type="transmembrane region" description="Helical" evidence="1">
    <location>
        <begin position="12"/>
        <end position="29"/>
    </location>
</feature>
<dbReference type="InterPro" id="IPR029039">
    <property type="entry name" value="Flavoprotein-like_sf"/>
</dbReference>
<dbReference type="Pfam" id="PF00258">
    <property type="entry name" value="Flavodoxin_1"/>
    <property type="match status" value="1"/>
</dbReference>
<dbReference type="PANTHER" id="PTHR43717:SF1">
    <property type="entry name" value="ANAEROBIC NITRIC OXIDE REDUCTASE FLAVORUBREDOXIN"/>
    <property type="match status" value="1"/>
</dbReference>
<dbReference type="SUPFAM" id="SSF52218">
    <property type="entry name" value="Flavoproteins"/>
    <property type="match status" value="1"/>
</dbReference>
<keyword evidence="1" id="KW-0812">Transmembrane</keyword>
<keyword evidence="4" id="KW-1185">Reference proteome</keyword>
<dbReference type="Gene3D" id="3.40.50.360">
    <property type="match status" value="1"/>
</dbReference>
<name>A0A1W2CYA3_9BACT</name>
<evidence type="ECO:0000313" key="3">
    <source>
        <dbReference type="EMBL" id="SMC90259.1"/>
    </source>
</evidence>
<organism evidence="3 4">
    <name type="scientific">Desulfocicer vacuolatum DSM 3385</name>
    <dbReference type="NCBI Taxonomy" id="1121400"/>
    <lineage>
        <taxon>Bacteria</taxon>
        <taxon>Pseudomonadati</taxon>
        <taxon>Thermodesulfobacteriota</taxon>
        <taxon>Desulfobacteria</taxon>
        <taxon>Desulfobacterales</taxon>
        <taxon>Desulfobacteraceae</taxon>
        <taxon>Desulfocicer</taxon>
    </lineage>
</organism>
<dbReference type="GO" id="GO:0010181">
    <property type="term" value="F:FMN binding"/>
    <property type="evidence" value="ECO:0007669"/>
    <property type="project" value="InterPro"/>
</dbReference>
<dbReference type="Proteomes" id="UP000192418">
    <property type="component" value="Unassembled WGS sequence"/>
</dbReference>
<sequence>MAHLLLFRNNKFNARIFILIRFIYLMFYMKHSANEGRISSFVVGGTGSEYGPPVAVYTSNNSTKGDKMKKVLIAYVSRTGVTEKMANYLAEGIRIAGHDVTLKKTASIKNEKELGGFDGFIFGCPTYHKDMTSGMKQFLFLAEKANLTGKIGGAFGSHTHSGEAAPMIFDTMQYVFKMDTVDLGALNLTEAMMETDEGVKSCQQYGKAFTEKF</sequence>
<accession>A0A1W2CYA3</accession>
<dbReference type="EMBL" id="FWXY01000014">
    <property type="protein sequence ID" value="SMC90259.1"/>
    <property type="molecule type" value="Genomic_DNA"/>
</dbReference>
<gene>
    <name evidence="3" type="ORF">SAMN02746065_11475</name>
</gene>
<feature type="domain" description="Flavodoxin-like" evidence="2">
    <location>
        <begin position="71"/>
        <end position="210"/>
    </location>
</feature>
<dbReference type="AlphaFoldDB" id="A0A1W2CYA3"/>